<proteinExistence type="predicted"/>
<accession>B6HUX9</accession>
<dbReference type="VEuPathDB" id="FungiDB:PCH_Pc22g09980"/>
<gene>
    <name evidence="1" type="ORF">Pc22g09980</name>
    <name evidence="1" type="ORF">PCH_Pc22g09980</name>
</gene>
<evidence type="ECO:0000313" key="1">
    <source>
        <dbReference type="EMBL" id="CAP98286.1"/>
    </source>
</evidence>
<name>B6HUX9_PENRW</name>
<evidence type="ECO:0000313" key="2">
    <source>
        <dbReference type="Proteomes" id="UP000000724"/>
    </source>
</evidence>
<sequence>MALVMVKIWTEDGWCRYARHPLGLYGVPSRAHLHVLGDVANYETWRDVVGHEVLRTTEWEMICEIGNSRSGPFRDLIRSTEDGSTSKLNFQVYWCYRPSYLGKTLGTHLGIVSLAGTAAT</sequence>
<reference evidence="1 2" key="1">
    <citation type="journal article" date="2008" name="Nat. Biotechnol.">
        <title>Genome sequencing and analysis of the filamentous fungus Penicillium chrysogenum.</title>
        <authorList>
            <person name="van den Berg M.A."/>
            <person name="Albang R."/>
            <person name="Albermann K."/>
            <person name="Badger J.H."/>
            <person name="Daran J.-M."/>
            <person name="Driessen A.J.M."/>
            <person name="Garcia-Estrada C."/>
            <person name="Fedorova N.D."/>
            <person name="Harris D.M."/>
            <person name="Heijne W.H.M."/>
            <person name="Joardar V.S."/>
            <person name="Kiel J.A.K.W."/>
            <person name="Kovalchuk A."/>
            <person name="Martin J.F."/>
            <person name="Nierman W.C."/>
            <person name="Nijland J.G."/>
            <person name="Pronk J.T."/>
            <person name="Roubos J.A."/>
            <person name="van der Klei I.J."/>
            <person name="van Peij N.N.M.E."/>
            <person name="Veenhuis M."/>
            <person name="von Doehren H."/>
            <person name="Wagner C."/>
            <person name="Wortman J.R."/>
            <person name="Bovenberg R.A.L."/>
        </authorList>
    </citation>
    <scope>NUCLEOTIDE SEQUENCE [LARGE SCALE GENOMIC DNA]</scope>
    <source>
        <strain evidence="2">ATCC 28089 / DSM 1075 / NRRL 1951 / Wisconsin 54-1255</strain>
    </source>
</reference>
<organism evidence="1 2">
    <name type="scientific">Penicillium rubens (strain ATCC 28089 / DSM 1075 / NRRL 1951 / Wisconsin 54-1255)</name>
    <name type="common">Penicillium chrysogenum</name>
    <dbReference type="NCBI Taxonomy" id="500485"/>
    <lineage>
        <taxon>Eukaryota</taxon>
        <taxon>Fungi</taxon>
        <taxon>Dikarya</taxon>
        <taxon>Ascomycota</taxon>
        <taxon>Pezizomycotina</taxon>
        <taxon>Eurotiomycetes</taxon>
        <taxon>Eurotiomycetidae</taxon>
        <taxon>Eurotiales</taxon>
        <taxon>Aspergillaceae</taxon>
        <taxon>Penicillium</taxon>
        <taxon>Penicillium chrysogenum species complex</taxon>
    </lineage>
</organism>
<dbReference type="AlphaFoldDB" id="B6HUX9"/>
<dbReference type="Proteomes" id="UP000000724">
    <property type="component" value="Contig Pc00c22"/>
</dbReference>
<keyword evidence="2" id="KW-1185">Reference proteome</keyword>
<dbReference type="EMBL" id="AM920437">
    <property type="protein sequence ID" value="CAP98286.1"/>
    <property type="molecule type" value="Genomic_DNA"/>
</dbReference>
<dbReference type="HOGENOM" id="CLU_2050413_0_0_1"/>
<protein>
    <submittedName>
        <fullName evidence="1">Uncharacterized protein</fullName>
    </submittedName>
</protein>